<dbReference type="Proteomes" id="UP001183176">
    <property type="component" value="Unassembled WGS sequence"/>
</dbReference>
<dbReference type="EMBL" id="JAVREH010000077">
    <property type="protein sequence ID" value="MDT0264201.1"/>
    <property type="molecule type" value="Genomic_DNA"/>
</dbReference>
<gene>
    <name evidence="1" type="ORF">RM423_22800</name>
</gene>
<name>A0ABU2JHF3_9ACTN</name>
<keyword evidence="2" id="KW-1185">Reference proteome</keyword>
<reference evidence="2" key="1">
    <citation type="submission" date="2023-07" db="EMBL/GenBank/DDBJ databases">
        <title>30 novel species of actinomycetes from the DSMZ collection.</title>
        <authorList>
            <person name="Nouioui I."/>
        </authorList>
    </citation>
    <scope>NUCLEOTIDE SEQUENCE [LARGE SCALE GENOMIC DNA]</scope>
    <source>
        <strain evidence="2">DSM 44399</strain>
    </source>
</reference>
<evidence type="ECO:0008006" key="3">
    <source>
        <dbReference type="Google" id="ProtNLM"/>
    </source>
</evidence>
<evidence type="ECO:0000313" key="1">
    <source>
        <dbReference type="EMBL" id="MDT0264201.1"/>
    </source>
</evidence>
<proteinExistence type="predicted"/>
<protein>
    <recommendedName>
        <fullName evidence="3">Peptidase M48 domain-containing protein</fullName>
    </recommendedName>
</protein>
<evidence type="ECO:0000313" key="2">
    <source>
        <dbReference type="Proteomes" id="UP001183176"/>
    </source>
</evidence>
<organism evidence="1 2">
    <name type="scientific">Jatrophihabitans lederbergiae</name>
    <dbReference type="NCBI Taxonomy" id="3075547"/>
    <lineage>
        <taxon>Bacteria</taxon>
        <taxon>Bacillati</taxon>
        <taxon>Actinomycetota</taxon>
        <taxon>Actinomycetes</taxon>
        <taxon>Jatrophihabitantales</taxon>
        <taxon>Jatrophihabitantaceae</taxon>
        <taxon>Jatrophihabitans</taxon>
    </lineage>
</organism>
<comment type="caution">
    <text evidence="1">The sequence shown here is derived from an EMBL/GenBank/DDBJ whole genome shotgun (WGS) entry which is preliminary data.</text>
</comment>
<sequence>MTALPIDLRPRLATSDSWLAADTAREPGESLVRQYLRTLWTAVLADVPPGLPASDFAVVLVSSQRIAIGVRREPEGSNTVILTDALLYAVNTYTRAWTAFDDNSAMPTLVHREREEAARRSALDLAWWYRHTGRTRPASLILAPEAEGLAAAHAAVAMIFLLVHEIGHVIAGHLEPAPDVAACLDVAGTHAHEYEADLLAASWLAANPPAATRTGESVRILFELLELVAAATPGDEATHPLPMRRLLALLSALNEMEHDRVLRALTDSPGDFWLLRP</sequence>
<accession>A0ABU2JHF3</accession>
<dbReference type="RefSeq" id="WP_311425343.1">
    <property type="nucleotide sequence ID" value="NZ_JAVREH010000077.1"/>
</dbReference>